<accession>A0A1C3ENP0</accession>
<dbReference type="Proteomes" id="UP000094828">
    <property type="component" value="Unassembled WGS sequence"/>
</dbReference>
<keyword evidence="2" id="KW-0812">Transmembrane</keyword>
<gene>
    <name evidence="3" type="ORF">A6X21_03955</name>
</gene>
<reference evidence="3 4" key="1">
    <citation type="submission" date="2016-05" db="EMBL/GenBank/DDBJ databases">
        <title>Genomic and physiological characterization of Planctopirus sp. isolated from fresh water lake.</title>
        <authorList>
            <person name="Subhash Y."/>
            <person name="Ramana C."/>
        </authorList>
    </citation>
    <scope>NUCLEOTIDE SEQUENCE [LARGE SCALE GENOMIC DNA]</scope>
    <source>
        <strain evidence="3 4">JC280</strain>
    </source>
</reference>
<protein>
    <recommendedName>
        <fullName evidence="5">Transmembrane protein</fullName>
    </recommendedName>
</protein>
<feature type="region of interest" description="Disordered" evidence="1">
    <location>
        <begin position="554"/>
        <end position="579"/>
    </location>
</feature>
<sequence length="579" mass="61210">MIDANLAVVDKSGRWSQEGSCVTPQMLPHRSNRSHAATGRLVRIRLPFSRNFAYEQMVSKLGCGRLTSGRSIAWGLILCVVLSSGCAKNPRDSIAKLWDHVPSAPWTASKSTERKIEQEKPTVAANSAATLSARDAQAADAPVEDPFEVAITPGQSTKSVDRVGSGSPLTEGQHSAIHQTSLTSSSASTDSSTASNSDAPAVAKTTGAKLKEALPDPLSATPGDWTKAFELANGLEKAKEATSQEVSRIGQLRETLEEDAQAVTKRSLAELNEFRLRIESLLSHARRQIEAGELKTAQRFARLANELSEGAGLEYAPTEERPQDLLHRIEDLIALSRPEAGELKLNDLAADQKAVEPASDAMTAPADATEGASVVNENSGHTSEEVAAVPPALQGSVSANRALRSVPKDSPSNLVAEASLPSEAVVTAHVVQHDVPETTLQPLYLPGVEQLGTEIHTRGEHAQAVAASKTEILPEVRGQDEKQPSRSKLNVDAIGEFEQLVVKSDSAELASGQSRSNQLMTWIPWVLGILLALGAGWGLARSTGRSVNVVVSSHSASAGHVSSSETSGSASHASAPGER</sequence>
<comment type="caution">
    <text evidence="3">The sequence shown here is derived from an EMBL/GenBank/DDBJ whole genome shotgun (WGS) entry which is preliminary data.</text>
</comment>
<feature type="region of interest" description="Disordered" evidence="1">
    <location>
        <begin position="106"/>
        <end position="126"/>
    </location>
</feature>
<proteinExistence type="predicted"/>
<evidence type="ECO:0000256" key="1">
    <source>
        <dbReference type="SAM" id="MobiDB-lite"/>
    </source>
</evidence>
<dbReference type="STRING" id="1841610.A6X21_03955"/>
<feature type="compositionally biased region" description="Basic and acidic residues" evidence="1">
    <location>
        <begin position="111"/>
        <end position="120"/>
    </location>
</feature>
<feature type="region of interest" description="Disordered" evidence="1">
    <location>
        <begin position="359"/>
        <end position="387"/>
    </location>
</feature>
<dbReference type="EMBL" id="LYDR01000039">
    <property type="protein sequence ID" value="ODA34819.1"/>
    <property type="molecule type" value="Genomic_DNA"/>
</dbReference>
<feature type="compositionally biased region" description="Low complexity" evidence="1">
    <location>
        <begin position="180"/>
        <end position="201"/>
    </location>
</feature>
<name>A0A1C3ENP0_9PLAN</name>
<organism evidence="3 4">
    <name type="scientific">Planctopirus hydrillae</name>
    <dbReference type="NCBI Taxonomy" id="1841610"/>
    <lineage>
        <taxon>Bacteria</taxon>
        <taxon>Pseudomonadati</taxon>
        <taxon>Planctomycetota</taxon>
        <taxon>Planctomycetia</taxon>
        <taxon>Planctomycetales</taxon>
        <taxon>Planctomycetaceae</taxon>
        <taxon>Planctopirus</taxon>
    </lineage>
</organism>
<keyword evidence="2" id="KW-0472">Membrane</keyword>
<evidence type="ECO:0000313" key="3">
    <source>
        <dbReference type="EMBL" id="ODA34819.1"/>
    </source>
</evidence>
<keyword evidence="4" id="KW-1185">Reference proteome</keyword>
<evidence type="ECO:0000313" key="4">
    <source>
        <dbReference type="Proteomes" id="UP000094828"/>
    </source>
</evidence>
<keyword evidence="2" id="KW-1133">Transmembrane helix</keyword>
<dbReference type="AlphaFoldDB" id="A0A1C3ENP0"/>
<feature type="compositionally biased region" description="Polar residues" evidence="1">
    <location>
        <begin position="167"/>
        <end position="179"/>
    </location>
</feature>
<evidence type="ECO:0008006" key="5">
    <source>
        <dbReference type="Google" id="ProtNLM"/>
    </source>
</evidence>
<evidence type="ECO:0000256" key="2">
    <source>
        <dbReference type="SAM" id="Phobius"/>
    </source>
</evidence>
<feature type="transmembrane region" description="Helical" evidence="2">
    <location>
        <begin position="522"/>
        <end position="540"/>
    </location>
</feature>
<feature type="region of interest" description="Disordered" evidence="1">
    <location>
        <begin position="150"/>
        <end position="202"/>
    </location>
</feature>